<dbReference type="InterPro" id="IPR036291">
    <property type="entry name" value="NAD(P)-bd_dom_sf"/>
</dbReference>
<name>A0ABQ4R1G1_9HYPH</name>
<reference evidence="2" key="2">
    <citation type="submission" date="2021-08" db="EMBL/GenBank/DDBJ databases">
        <authorList>
            <person name="Tani A."/>
            <person name="Ola A."/>
            <person name="Ogura Y."/>
            <person name="Katsura K."/>
            <person name="Hayashi T."/>
        </authorList>
    </citation>
    <scope>NUCLEOTIDE SEQUENCE</scope>
    <source>
        <strain evidence="2">KCTC 52305</strain>
    </source>
</reference>
<reference evidence="2" key="1">
    <citation type="journal article" date="2021" name="Front. Microbiol.">
        <title>Comprehensive Comparative Genomics and Phenotyping of Methylobacterium Species.</title>
        <authorList>
            <person name="Alessa O."/>
            <person name="Ogura Y."/>
            <person name="Fujitani Y."/>
            <person name="Takami H."/>
            <person name="Hayashi T."/>
            <person name="Sahin N."/>
            <person name="Tani A."/>
        </authorList>
    </citation>
    <scope>NUCLEOTIDE SEQUENCE</scope>
    <source>
        <strain evidence="2">KCTC 52305</strain>
    </source>
</reference>
<dbReference type="NCBIfam" id="TIGR03944">
    <property type="entry name" value="dehyd_SbnB_fam"/>
    <property type="match status" value="1"/>
</dbReference>
<evidence type="ECO:0000313" key="3">
    <source>
        <dbReference type="Proteomes" id="UP001055167"/>
    </source>
</evidence>
<sequence length="334" mass="34138">MARPGPAFAVVGARAVADVLARHRGAVADIVRGAYLAHRDGRTVNPDSGFLRFPDRPSARIIALPARLRDGGADTAGIKWIASFPGNHALGVARASAVIVLNDMETGFPTACLEGSLISAARTAASAALAAGLLHGETRAGTLAVVGAGPIAATTLDHLACAGWRIGRLRVHDLAGGRAEALCARLREAGQPAEAAATAEAAVRGADLVLLATTAAAPHLVDPGLFTPAQTVLHLSLRDLGVPVILAAQNVVDDVEHCLKAQTSVHLAEQATGGRDFVAGTIADLLTGTLRPDRDRVRVLSPFGLGVLDLAVARFVLAAAAAEGRAPAVEGFFP</sequence>
<dbReference type="Pfam" id="PF02423">
    <property type="entry name" value="OCD_Mu_crystall"/>
    <property type="match status" value="1"/>
</dbReference>
<proteinExistence type="inferred from homology"/>
<dbReference type="EMBL" id="BPQH01000013">
    <property type="protein sequence ID" value="GJD51393.1"/>
    <property type="molecule type" value="Genomic_DNA"/>
</dbReference>
<dbReference type="Gene3D" id="3.30.1780.10">
    <property type="entry name" value="ornithine cyclodeaminase, domain 1"/>
    <property type="match status" value="1"/>
</dbReference>
<dbReference type="PANTHER" id="PTHR13812:SF19">
    <property type="entry name" value="KETIMINE REDUCTASE MU-CRYSTALLIN"/>
    <property type="match status" value="1"/>
</dbReference>
<comment type="similarity">
    <text evidence="1">Belongs to the ornithine cyclodeaminase/mu-crystallin family.</text>
</comment>
<comment type="caution">
    <text evidence="2">The sequence shown here is derived from an EMBL/GenBank/DDBJ whole genome shotgun (WGS) entry which is preliminary data.</text>
</comment>
<dbReference type="PIRSF" id="PIRSF001439">
    <property type="entry name" value="CryM"/>
    <property type="match status" value="1"/>
</dbReference>
<dbReference type="SUPFAM" id="SSF51735">
    <property type="entry name" value="NAD(P)-binding Rossmann-fold domains"/>
    <property type="match status" value="1"/>
</dbReference>
<dbReference type="Gene3D" id="3.40.50.720">
    <property type="entry name" value="NAD(P)-binding Rossmann-like Domain"/>
    <property type="match status" value="1"/>
</dbReference>
<protein>
    <submittedName>
        <fullName evidence="2">N-((2S)-2-amino-2-carboxyethyl)-L-glutamate dehydrogenase</fullName>
    </submittedName>
</protein>
<dbReference type="InterPro" id="IPR003462">
    <property type="entry name" value="ODC_Mu_crystall"/>
</dbReference>
<dbReference type="Proteomes" id="UP001055167">
    <property type="component" value="Unassembled WGS sequence"/>
</dbReference>
<evidence type="ECO:0000313" key="2">
    <source>
        <dbReference type="EMBL" id="GJD51393.1"/>
    </source>
</evidence>
<dbReference type="InterPro" id="IPR023401">
    <property type="entry name" value="ODC_N"/>
</dbReference>
<gene>
    <name evidence="2" type="primary">sbnB</name>
    <name evidence="2" type="ORF">OPKNFCMD_4147</name>
</gene>
<dbReference type="PANTHER" id="PTHR13812">
    <property type="entry name" value="KETIMINE REDUCTASE MU-CRYSTALLIN"/>
    <property type="match status" value="1"/>
</dbReference>
<dbReference type="InterPro" id="IPR023866">
    <property type="entry name" value="SbnB"/>
</dbReference>
<dbReference type="RefSeq" id="WP_128561293.1">
    <property type="nucleotide sequence ID" value="NZ_BPQH01000013.1"/>
</dbReference>
<evidence type="ECO:0000256" key="1">
    <source>
        <dbReference type="ARBA" id="ARBA00008903"/>
    </source>
</evidence>
<organism evidence="2 3">
    <name type="scientific">Methylobacterium crusticola</name>
    <dbReference type="NCBI Taxonomy" id="1697972"/>
    <lineage>
        <taxon>Bacteria</taxon>
        <taxon>Pseudomonadati</taxon>
        <taxon>Pseudomonadota</taxon>
        <taxon>Alphaproteobacteria</taxon>
        <taxon>Hyphomicrobiales</taxon>
        <taxon>Methylobacteriaceae</taxon>
        <taxon>Methylobacterium</taxon>
    </lineage>
</organism>
<accession>A0ABQ4R1G1</accession>
<keyword evidence="3" id="KW-1185">Reference proteome</keyword>